<gene>
    <name evidence="1" type="ORF">I8D64_06400</name>
</gene>
<evidence type="ECO:0000313" key="1">
    <source>
        <dbReference type="EMBL" id="MBK0331031.1"/>
    </source>
</evidence>
<organism evidence="1 2">
    <name type="scientific">Brachybacterium halotolerans</name>
    <dbReference type="NCBI Taxonomy" id="2795215"/>
    <lineage>
        <taxon>Bacteria</taxon>
        <taxon>Bacillati</taxon>
        <taxon>Actinomycetota</taxon>
        <taxon>Actinomycetes</taxon>
        <taxon>Micrococcales</taxon>
        <taxon>Dermabacteraceae</taxon>
        <taxon>Brachybacterium</taxon>
    </lineage>
</organism>
<name>A0ABS1B8T0_9MICO</name>
<evidence type="ECO:0008006" key="3">
    <source>
        <dbReference type="Google" id="ProtNLM"/>
    </source>
</evidence>
<accession>A0ABS1B8T0</accession>
<dbReference type="Pfam" id="PF16257">
    <property type="entry name" value="UxaE"/>
    <property type="match status" value="1"/>
</dbReference>
<dbReference type="RefSeq" id="WP_200501664.1">
    <property type="nucleotide sequence ID" value="NZ_JAEDAJ010000002.1"/>
</dbReference>
<dbReference type="Proteomes" id="UP000612352">
    <property type="component" value="Unassembled WGS sequence"/>
</dbReference>
<evidence type="ECO:0000313" key="2">
    <source>
        <dbReference type="Proteomes" id="UP000612352"/>
    </source>
</evidence>
<reference evidence="1 2" key="1">
    <citation type="submission" date="2020-12" db="EMBL/GenBank/DDBJ databases">
        <title>Brachybacterium sp. MASK1Z-5, whole genome shotgun sequence.</title>
        <authorList>
            <person name="Tuo L."/>
        </authorList>
    </citation>
    <scope>NUCLEOTIDE SEQUENCE [LARGE SCALE GENOMIC DNA]</scope>
    <source>
        <strain evidence="1 2">MASK1Z-5</strain>
    </source>
</reference>
<keyword evidence="2" id="KW-1185">Reference proteome</keyword>
<proteinExistence type="predicted"/>
<protein>
    <recommendedName>
        <fullName evidence="3">Tagaturonate/fructuronate epimerase</fullName>
    </recommendedName>
</protein>
<dbReference type="InterPro" id="IPR032586">
    <property type="entry name" value="UxaE"/>
</dbReference>
<sequence length="491" mass="52943">MTLSTDTLQADVVRTRERSSLLLRAARSADLTAFEGTVSETADGAVLEGPASHANALALRAAVPALRPRLVSGHRTSVGTGDRTGLATAGQSRAFAESGGGVFPVLAQQSIREMDRLGRSAREVLDDAVFGLVEAGWERGYGADCDHIKTTEGIDRGLDAGFRMFTLDPGDMVQDVTGGFTDQQVDDLPWEALEDTRADLLARYRGLDIEAAGERIAPSDAEILTAAVKYGGAVAEAARLHRHLLAHAPEAAPGAHGGEPAVEVEIAVDETAWQTTFFEHHYLATELGRLGVSWFSFAPRYVDGFEKGLEFRGDREELRRNLEVHHAIGELHGGYKISLHSGSDKFSIYPLALEATDGLVHLKTSGTSYLCALEVVAAADPELFAAVWGISREAYARAKASYQVSAHEDRTPRELSGLGADDLVQLVRDSDDARQILHVGYGDSLTADLHDGTPLRERFAADLRAHHDRYTGVLVPHISRHLDSFAAAPAR</sequence>
<comment type="caution">
    <text evidence="1">The sequence shown here is derived from an EMBL/GenBank/DDBJ whole genome shotgun (WGS) entry which is preliminary data.</text>
</comment>
<dbReference type="EMBL" id="JAEDAJ010000002">
    <property type="protein sequence ID" value="MBK0331031.1"/>
    <property type="molecule type" value="Genomic_DNA"/>
</dbReference>